<dbReference type="RefSeq" id="WP_057780248.1">
    <property type="nucleotide sequence ID" value="NZ_AYYY01000061.1"/>
</dbReference>
<comment type="caution">
    <text evidence="2">The sequence shown here is derived from an EMBL/GenBank/DDBJ whole genome shotgun (WGS) entry which is preliminary data.</text>
</comment>
<organism evidence="2 3">
    <name type="scientific">Paucilactobacillus vaccinostercus DSM 20634</name>
    <dbReference type="NCBI Taxonomy" id="1423813"/>
    <lineage>
        <taxon>Bacteria</taxon>
        <taxon>Bacillati</taxon>
        <taxon>Bacillota</taxon>
        <taxon>Bacilli</taxon>
        <taxon>Lactobacillales</taxon>
        <taxon>Lactobacillaceae</taxon>
        <taxon>Paucilactobacillus</taxon>
    </lineage>
</organism>
<dbReference type="GO" id="GO:0046872">
    <property type="term" value="F:metal ion binding"/>
    <property type="evidence" value="ECO:0007669"/>
    <property type="project" value="InterPro"/>
</dbReference>
<dbReference type="Pfam" id="PF00403">
    <property type="entry name" value="HMA"/>
    <property type="match status" value="1"/>
</dbReference>
<evidence type="ECO:0000259" key="1">
    <source>
        <dbReference type="PROSITE" id="PS50846"/>
    </source>
</evidence>
<dbReference type="Gene3D" id="3.30.70.100">
    <property type="match status" value="1"/>
</dbReference>
<sequence length="71" mass="7573">MTKIATVAGMRCARCRMKVTHTLLDLDGVSAATVDLQAGQATIEGTDLTQERLNAAFEGTKFSVTAVRDSQ</sequence>
<dbReference type="PROSITE" id="PS50846">
    <property type="entry name" value="HMA_2"/>
    <property type="match status" value="1"/>
</dbReference>
<gene>
    <name evidence="2" type="ORF">FC26_GL000402</name>
</gene>
<dbReference type="CDD" id="cd00371">
    <property type="entry name" value="HMA"/>
    <property type="match status" value="1"/>
</dbReference>
<name>A0A0R2A1F9_9LACO</name>
<dbReference type="STRING" id="1423813.FC26_GL000402"/>
<protein>
    <recommendedName>
        <fullName evidence="1">HMA domain-containing protein</fullName>
    </recommendedName>
</protein>
<dbReference type="AlphaFoldDB" id="A0A0R2A1F9"/>
<dbReference type="PATRIC" id="fig|1423813.3.peg.411"/>
<evidence type="ECO:0000313" key="3">
    <source>
        <dbReference type="Proteomes" id="UP000051733"/>
    </source>
</evidence>
<proteinExistence type="predicted"/>
<dbReference type="EMBL" id="AYYY01000061">
    <property type="protein sequence ID" value="KRM60913.1"/>
    <property type="molecule type" value="Genomic_DNA"/>
</dbReference>
<dbReference type="Proteomes" id="UP000051733">
    <property type="component" value="Unassembled WGS sequence"/>
</dbReference>
<evidence type="ECO:0000313" key="2">
    <source>
        <dbReference type="EMBL" id="KRM60913.1"/>
    </source>
</evidence>
<feature type="domain" description="HMA" evidence="1">
    <location>
        <begin position="1"/>
        <end position="65"/>
    </location>
</feature>
<dbReference type="OrthoDB" id="9813965at2"/>
<dbReference type="InterPro" id="IPR036163">
    <property type="entry name" value="HMA_dom_sf"/>
</dbReference>
<dbReference type="SUPFAM" id="SSF55008">
    <property type="entry name" value="HMA, heavy metal-associated domain"/>
    <property type="match status" value="1"/>
</dbReference>
<accession>A0A0R2A1F9</accession>
<keyword evidence="3" id="KW-1185">Reference proteome</keyword>
<reference evidence="2 3" key="1">
    <citation type="journal article" date="2015" name="Genome Announc.">
        <title>Expanding the biotechnology potential of lactobacilli through comparative genomics of 213 strains and associated genera.</title>
        <authorList>
            <person name="Sun Z."/>
            <person name="Harris H.M."/>
            <person name="McCann A."/>
            <person name="Guo C."/>
            <person name="Argimon S."/>
            <person name="Zhang W."/>
            <person name="Yang X."/>
            <person name="Jeffery I.B."/>
            <person name="Cooney J.C."/>
            <person name="Kagawa T.F."/>
            <person name="Liu W."/>
            <person name="Song Y."/>
            <person name="Salvetti E."/>
            <person name="Wrobel A."/>
            <person name="Rasinkangas P."/>
            <person name="Parkhill J."/>
            <person name="Rea M.C."/>
            <person name="O'Sullivan O."/>
            <person name="Ritari J."/>
            <person name="Douillard F.P."/>
            <person name="Paul Ross R."/>
            <person name="Yang R."/>
            <person name="Briner A.E."/>
            <person name="Felis G.E."/>
            <person name="de Vos W.M."/>
            <person name="Barrangou R."/>
            <person name="Klaenhammer T.R."/>
            <person name="Caufield P.W."/>
            <person name="Cui Y."/>
            <person name="Zhang H."/>
            <person name="O'Toole P.W."/>
        </authorList>
    </citation>
    <scope>NUCLEOTIDE SEQUENCE [LARGE SCALE GENOMIC DNA]</scope>
    <source>
        <strain evidence="2 3">DSM 20634</strain>
    </source>
</reference>
<dbReference type="InterPro" id="IPR006121">
    <property type="entry name" value="HMA_dom"/>
</dbReference>